<name>A0ACC2WAY9_9TREE</name>
<protein>
    <submittedName>
        <fullName evidence="1">Uncharacterized protein</fullName>
    </submittedName>
</protein>
<evidence type="ECO:0000313" key="2">
    <source>
        <dbReference type="Proteomes" id="UP001241377"/>
    </source>
</evidence>
<sequence>MLLRFPTALRTVASTQFRLSSGGPQRYLNAAANDAFPSSLAFAFDIDGVLKQGPNVLPQAKRALDILAGNNKWNKLIPYVLITNGGGVPDGERREQLSKELGHQLTENQLVQSHTPIKRVARQWADKDVLVIGGRRDECRRVAHSYGLKKAWIAQDVIAWRQNIWPKTDLTERDHEYIIPNDFSKTNIAAIVVAHDSHDWGRDITLICELLGSQDGVFGTRKRGKKEMESMVEGRQSAGRPEGETEMPLIFSNPDLEWQSDYPLPRFGQGAFRMATEQIYKATTGLGLRYQQYGKPHAVTYDFAQDMIMKHLHDIGRGGEMQGNFRPNVQTTPNRISLASRPSLHQLACAA</sequence>
<proteinExistence type="predicted"/>
<organism evidence="1 2">
    <name type="scientific">Naganishia cerealis</name>
    <dbReference type="NCBI Taxonomy" id="610337"/>
    <lineage>
        <taxon>Eukaryota</taxon>
        <taxon>Fungi</taxon>
        <taxon>Dikarya</taxon>
        <taxon>Basidiomycota</taxon>
        <taxon>Agaricomycotina</taxon>
        <taxon>Tremellomycetes</taxon>
        <taxon>Filobasidiales</taxon>
        <taxon>Filobasidiaceae</taxon>
        <taxon>Naganishia</taxon>
    </lineage>
</organism>
<accession>A0ACC2WAY9</accession>
<gene>
    <name evidence="1" type="ORF">QFC19_002485</name>
</gene>
<evidence type="ECO:0000313" key="1">
    <source>
        <dbReference type="EMBL" id="KAJ9108237.1"/>
    </source>
</evidence>
<reference evidence="1" key="1">
    <citation type="submission" date="2023-04" db="EMBL/GenBank/DDBJ databases">
        <title>Draft Genome sequencing of Naganishia species isolated from polar environments using Oxford Nanopore Technology.</title>
        <authorList>
            <person name="Leo P."/>
            <person name="Venkateswaran K."/>
        </authorList>
    </citation>
    <scope>NUCLEOTIDE SEQUENCE</scope>
    <source>
        <strain evidence="1">MNA-CCFEE 5261</strain>
    </source>
</reference>
<dbReference type="EMBL" id="JASBWR010000021">
    <property type="protein sequence ID" value="KAJ9108237.1"/>
    <property type="molecule type" value="Genomic_DNA"/>
</dbReference>
<comment type="caution">
    <text evidence="1">The sequence shown here is derived from an EMBL/GenBank/DDBJ whole genome shotgun (WGS) entry which is preliminary data.</text>
</comment>
<keyword evidence="2" id="KW-1185">Reference proteome</keyword>
<dbReference type="Proteomes" id="UP001241377">
    <property type="component" value="Unassembled WGS sequence"/>
</dbReference>